<accession>A0ABP8A046</accession>
<evidence type="ECO:0000313" key="2">
    <source>
        <dbReference type="EMBL" id="GAA4174528.1"/>
    </source>
</evidence>
<evidence type="ECO:0000313" key="3">
    <source>
        <dbReference type="Proteomes" id="UP001501079"/>
    </source>
</evidence>
<organism evidence="2 3">
    <name type="scientific">Gryllotalpicola koreensis</name>
    <dbReference type="NCBI Taxonomy" id="993086"/>
    <lineage>
        <taxon>Bacteria</taxon>
        <taxon>Bacillati</taxon>
        <taxon>Actinomycetota</taxon>
        <taxon>Actinomycetes</taxon>
        <taxon>Micrococcales</taxon>
        <taxon>Microbacteriaceae</taxon>
        <taxon>Gryllotalpicola</taxon>
    </lineage>
</organism>
<name>A0ABP8A046_9MICO</name>
<sequence length="300" mass="29857">MNRPRAVLGIDVGGTTVKARLETVAGELLEARREATPKGDADAARLAALAARLAVDAAAHAEVAAIGLVVPGIVQVATGRSVLAVNLGWRDVPVVERVRAALRQRGVDAPLVFGQDVRAGALAEAVNGAALGIPGPVVFLPIGTGVAASVVTDGEVLFPDGWAGEVGQLRLTDARFGGRLLEDIASAPALAASAGAPDARIAIERAVAGDPQAGAALDDAVAALAEAAAWFVAVLGCSRIVLGGGLAEAGEAVLTPLREAVAGRLEGFPPVEIVGAAHGDVAGAIGAALLARRAAGDARR</sequence>
<dbReference type="InterPro" id="IPR043129">
    <property type="entry name" value="ATPase_NBD"/>
</dbReference>
<dbReference type="Gene3D" id="3.30.420.40">
    <property type="match status" value="2"/>
</dbReference>
<dbReference type="SUPFAM" id="SSF53067">
    <property type="entry name" value="Actin-like ATPase domain"/>
    <property type="match status" value="1"/>
</dbReference>
<dbReference type="PANTHER" id="PTHR18964:SF149">
    <property type="entry name" value="BIFUNCTIONAL UDP-N-ACETYLGLUCOSAMINE 2-EPIMERASE_N-ACETYLMANNOSAMINE KINASE"/>
    <property type="match status" value="1"/>
</dbReference>
<dbReference type="InterPro" id="IPR000600">
    <property type="entry name" value="ROK"/>
</dbReference>
<comment type="caution">
    <text evidence="2">The sequence shown here is derived from an EMBL/GenBank/DDBJ whole genome shotgun (WGS) entry which is preliminary data.</text>
</comment>
<proteinExistence type="inferred from homology"/>
<dbReference type="Proteomes" id="UP001501079">
    <property type="component" value="Unassembled WGS sequence"/>
</dbReference>
<protein>
    <submittedName>
        <fullName evidence="2">ROK family protein</fullName>
    </submittedName>
</protein>
<reference evidence="3" key="1">
    <citation type="journal article" date="2019" name="Int. J. Syst. Evol. Microbiol.">
        <title>The Global Catalogue of Microorganisms (GCM) 10K type strain sequencing project: providing services to taxonomists for standard genome sequencing and annotation.</title>
        <authorList>
            <consortium name="The Broad Institute Genomics Platform"/>
            <consortium name="The Broad Institute Genome Sequencing Center for Infectious Disease"/>
            <person name="Wu L."/>
            <person name="Ma J."/>
        </authorList>
    </citation>
    <scope>NUCLEOTIDE SEQUENCE [LARGE SCALE GENOMIC DNA]</scope>
    <source>
        <strain evidence="3">JCM 17591</strain>
    </source>
</reference>
<dbReference type="EMBL" id="BAABBW010000003">
    <property type="protein sequence ID" value="GAA4174528.1"/>
    <property type="molecule type" value="Genomic_DNA"/>
</dbReference>
<evidence type="ECO:0000256" key="1">
    <source>
        <dbReference type="ARBA" id="ARBA00006479"/>
    </source>
</evidence>
<dbReference type="CDD" id="cd23763">
    <property type="entry name" value="ASKHA_ATPase_ROK"/>
    <property type="match status" value="1"/>
</dbReference>
<keyword evidence="3" id="KW-1185">Reference proteome</keyword>
<dbReference type="RefSeq" id="WP_344753662.1">
    <property type="nucleotide sequence ID" value="NZ_BAABBW010000003.1"/>
</dbReference>
<comment type="similarity">
    <text evidence="1">Belongs to the ROK (NagC/XylR) family.</text>
</comment>
<dbReference type="PANTHER" id="PTHR18964">
    <property type="entry name" value="ROK (REPRESSOR, ORF, KINASE) FAMILY"/>
    <property type="match status" value="1"/>
</dbReference>
<dbReference type="Pfam" id="PF00480">
    <property type="entry name" value="ROK"/>
    <property type="match status" value="1"/>
</dbReference>
<gene>
    <name evidence="2" type="ORF">GCM10022287_18570</name>
</gene>